<dbReference type="Proteomes" id="UP000504618">
    <property type="component" value="Unplaced"/>
</dbReference>
<keyword evidence="12 16" id="KW-0753">Steroid metabolism</keyword>
<dbReference type="Gene3D" id="3.30.70.890">
    <property type="entry name" value="GHMP kinase, C-terminal domain"/>
    <property type="match status" value="1"/>
</dbReference>
<keyword evidence="5 16" id="KW-0444">Lipid biosynthesis</keyword>
<evidence type="ECO:0000256" key="8">
    <source>
        <dbReference type="ARBA" id="ARBA00022955"/>
    </source>
</evidence>
<dbReference type="AlphaFoldDB" id="A0A6J1RGZ3"/>
<evidence type="ECO:0000256" key="16">
    <source>
        <dbReference type="RuleBase" id="RU363086"/>
    </source>
</evidence>
<dbReference type="Pfam" id="PF18376">
    <property type="entry name" value="MDD_C"/>
    <property type="match status" value="1"/>
</dbReference>
<dbReference type="GO" id="GO:0006695">
    <property type="term" value="P:cholesterol biosynthetic process"/>
    <property type="evidence" value="ECO:0007669"/>
    <property type="project" value="UniProtKB-UniPathway"/>
</dbReference>
<dbReference type="CTD" id="4597"/>
<dbReference type="GO" id="GO:0004163">
    <property type="term" value="F:diphosphomevalonate decarboxylase activity"/>
    <property type="evidence" value="ECO:0007669"/>
    <property type="project" value="UniProtKB-UniRule"/>
</dbReference>
<keyword evidence="16" id="KW-0152">Cholesterol biosynthesis</keyword>
<evidence type="ECO:0000256" key="15">
    <source>
        <dbReference type="PIRNR" id="PIRNR015950"/>
    </source>
</evidence>
<keyword evidence="7 15" id="KW-0067">ATP-binding</keyword>
<gene>
    <name evidence="20" type="primary">LOC112467634</name>
</gene>
<keyword evidence="13 15" id="KW-0456">Lyase</keyword>
<accession>A0A6J1RGZ3</accession>
<keyword evidence="9 16" id="KW-0756">Sterol biosynthesis</keyword>
<keyword evidence="8 16" id="KW-0752">Steroid biosynthesis</keyword>
<dbReference type="NCBIfam" id="TIGR01240">
    <property type="entry name" value="mevDPdecarb"/>
    <property type="match status" value="1"/>
</dbReference>
<proteinExistence type="inferred from homology"/>
<evidence type="ECO:0000313" key="19">
    <source>
        <dbReference type="Proteomes" id="UP000504618"/>
    </source>
</evidence>
<feature type="domain" description="Diphosphomevalonate decarboxylase-like N-terminal" evidence="18">
    <location>
        <begin position="8"/>
        <end position="168"/>
    </location>
</feature>
<dbReference type="GeneID" id="112467634"/>
<comment type="similarity">
    <text evidence="2 15 16">Belongs to the diphosphomevalonate decarboxylase family.</text>
</comment>
<dbReference type="GO" id="GO:0005829">
    <property type="term" value="C:cytosol"/>
    <property type="evidence" value="ECO:0007669"/>
    <property type="project" value="InterPro"/>
</dbReference>
<evidence type="ECO:0000256" key="5">
    <source>
        <dbReference type="ARBA" id="ARBA00022516"/>
    </source>
</evidence>
<dbReference type="InterPro" id="IPR029765">
    <property type="entry name" value="Mev_diP_decarb"/>
</dbReference>
<dbReference type="PANTHER" id="PTHR10977:SF3">
    <property type="entry name" value="DIPHOSPHOMEVALONATE DECARBOXYLASE"/>
    <property type="match status" value="1"/>
</dbReference>
<dbReference type="InterPro" id="IPR020568">
    <property type="entry name" value="Ribosomal_Su5_D2-typ_SF"/>
</dbReference>
<evidence type="ECO:0000313" key="20">
    <source>
        <dbReference type="RefSeq" id="XP_024892085.1"/>
    </source>
</evidence>
<comment type="catalytic activity">
    <reaction evidence="14 15 16">
        <text>(R)-5-diphosphomevalonate + ATP = isopentenyl diphosphate + ADP + phosphate + CO2</text>
        <dbReference type="Rhea" id="RHEA:23732"/>
        <dbReference type="ChEBI" id="CHEBI:16526"/>
        <dbReference type="ChEBI" id="CHEBI:30616"/>
        <dbReference type="ChEBI" id="CHEBI:43474"/>
        <dbReference type="ChEBI" id="CHEBI:57557"/>
        <dbReference type="ChEBI" id="CHEBI:128769"/>
        <dbReference type="ChEBI" id="CHEBI:456216"/>
        <dbReference type="EC" id="4.1.1.33"/>
    </reaction>
</comment>
<keyword evidence="6 15" id="KW-0547">Nucleotide-binding</keyword>
<evidence type="ECO:0000256" key="1">
    <source>
        <dbReference type="ARBA" id="ARBA00003812"/>
    </source>
</evidence>
<comment type="pathway">
    <text evidence="16">Steroid biosynthesis; cholesterol biosynthesis.</text>
</comment>
<keyword evidence="10 15" id="KW-0443">Lipid metabolism</keyword>
<evidence type="ECO:0000256" key="14">
    <source>
        <dbReference type="ARBA" id="ARBA00048154"/>
    </source>
</evidence>
<name>A0A6J1RGZ3_9HYME</name>
<dbReference type="InterPro" id="IPR041431">
    <property type="entry name" value="Mvd1_C"/>
</dbReference>
<dbReference type="InterPro" id="IPR005935">
    <property type="entry name" value="Mev_decarb"/>
</dbReference>
<dbReference type="EC" id="4.1.1.33" evidence="3 15"/>
<evidence type="ECO:0000256" key="7">
    <source>
        <dbReference type="ARBA" id="ARBA00022840"/>
    </source>
</evidence>
<evidence type="ECO:0000256" key="13">
    <source>
        <dbReference type="ARBA" id="ARBA00023239"/>
    </source>
</evidence>
<dbReference type="RefSeq" id="XP_024892085.1">
    <property type="nucleotide sequence ID" value="XM_025036317.1"/>
</dbReference>
<keyword evidence="16" id="KW-0153">Cholesterol metabolism</keyword>
<evidence type="ECO:0000256" key="10">
    <source>
        <dbReference type="ARBA" id="ARBA00023098"/>
    </source>
</evidence>
<evidence type="ECO:0000256" key="4">
    <source>
        <dbReference type="ARBA" id="ARBA00019335"/>
    </source>
</evidence>
<dbReference type="InterPro" id="IPR053859">
    <property type="entry name" value="MVD-like_N"/>
</dbReference>
<dbReference type="PANTHER" id="PTHR10977">
    <property type="entry name" value="DIPHOSPHOMEVALONATE DECARBOXYLASE"/>
    <property type="match status" value="1"/>
</dbReference>
<evidence type="ECO:0000256" key="9">
    <source>
        <dbReference type="ARBA" id="ARBA00023011"/>
    </source>
</evidence>
<sequence length="387" mass="43206">MNIVTCIAPVNIAVIKYWGKRDEFLILPTNDSISATLDTDQLHARTTVMISPDFKEDRIWLNGKEEDVKNARLQNCLKGIRKRSQLSGYTNDWKIHICSKNNFPTAAGLASSAAGYACLTAALAKLYKIEGDISIIARSGSGSACRSTIGGFVRWHMGSDKYGTDSLAKQIVPASHWPELRILVLVVSDEQKKVPSAIGMKRSMETSQLLQHRIMHVVPERANKMQRAIVEKDFKNFAQLTMKDSNQFHAVCLDTYPPCIYMNDISNSIINLVHSYNDAVNDVKVAYTFDAGPNATLYLLEKDVSAVIGVLDHFFPPSENVTIEYRRGLPVEGIKPSQGILEKLELQKYPPGQLRYMIYTKVGDGPKYLNNPQDHLLDDQGNPINCS</sequence>
<dbReference type="Gene3D" id="3.30.230.10">
    <property type="match status" value="1"/>
</dbReference>
<feature type="domain" description="Mvd1 C-terminal" evidence="17">
    <location>
        <begin position="182"/>
        <end position="368"/>
    </location>
</feature>
<evidence type="ECO:0000256" key="3">
    <source>
        <dbReference type="ARBA" id="ARBA00012296"/>
    </source>
</evidence>
<dbReference type="InterPro" id="IPR036554">
    <property type="entry name" value="GHMP_kinase_C_sf"/>
</dbReference>
<dbReference type="FunFam" id="3.30.70.890:FF:000005">
    <property type="entry name" value="Diphosphomevalonate decarboxylase"/>
    <property type="match status" value="1"/>
</dbReference>
<evidence type="ECO:0000259" key="18">
    <source>
        <dbReference type="Pfam" id="PF22700"/>
    </source>
</evidence>
<dbReference type="OrthoDB" id="10253702at2759"/>
<evidence type="ECO:0000256" key="6">
    <source>
        <dbReference type="ARBA" id="ARBA00022741"/>
    </source>
</evidence>
<evidence type="ECO:0000256" key="12">
    <source>
        <dbReference type="ARBA" id="ARBA00023221"/>
    </source>
</evidence>
<evidence type="ECO:0000256" key="2">
    <source>
        <dbReference type="ARBA" id="ARBA00008831"/>
    </source>
</evidence>
<dbReference type="SUPFAM" id="SSF55060">
    <property type="entry name" value="GHMP Kinase, C-terminal domain"/>
    <property type="match status" value="1"/>
</dbReference>
<reference evidence="20" key="1">
    <citation type="submission" date="2025-08" db="UniProtKB">
        <authorList>
            <consortium name="RefSeq"/>
        </authorList>
    </citation>
    <scope>IDENTIFICATION</scope>
    <source>
        <tissue evidence="20">Whole body</tissue>
    </source>
</reference>
<dbReference type="SUPFAM" id="SSF54211">
    <property type="entry name" value="Ribosomal protein S5 domain 2-like"/>
    <property type="match status" value="1"/>
</dbReference>
<dbReference type="PIRSF" id="PIRSF015950">
    <property type="entry name" value="Mev_P_decrbx"/>
    <property type="match status" value="1"/>
</dbReference>
<keyword evidence="19" id="KW-1185">Reference proteome</keyword>
<dbReference type="Pfam" id="PF22700">
    <property type="entry name" value="MVD-like_N"/>
    <property type="match status" value="1"/>
</dbReference>
<dbReference type="GO" id="GO:0019287">
    <property type="term" value="P:isopentenyl diphosphate biosynthetic process, mevalonate pathway"/>
    <property type="evidence" value="ECO:0007669"/>
    <property type="project" value="UniProtKB-UniRule"/>
</dbReference>
<evidence type="ECO:0000259" key="17">
    <source>
        <dbReference type="Pfam" id="PF18376"/>
    </source>
</evidence>
<comment type="function">
    <text evidence="1 16">Catalyzes the ATP dependent decarboxylation of (R)-5-diphosphomevalonate to form isopentenyl diphosphate (IPP). Functions in the mevalonate (MVA) pathway leading to isopentenyl diphosphate (IPP), a key precursor for the biosynthesis of isoprenoids and sterol synthesis.</text>
</comment>
<dbReference type="InterPro" id="IPR014721">
    <property type="entry name" value="Ribsml_uS5_D2-typ_fold_subgr"/>
</dbReference>
<organism evidence="19 20">
    <name type="scientific">Temnothorax curvispinosus</name>
    <dbReference type="NCBI Taxonomy" id="300111"/>
    <lineage>
        <taxon>Eukaryota</taxon>
        <taxon>Metazoa</taxon>
        <taxon>Ecdysozoa</taxon>
        <taxon>Arthropoda</taxon>
        <taxon>Hexapoda</taxon>
        <taxon>Insecta</taxon>
        <taxon>Pterygota</taxon>
        <taxon>Neoptera</taxon>
        <taxon>Endopterygota</taxon>
        <taxon>Hymenoptera</taxon>
        <taxon>Apocrita</taxon>
        <taxon>Aculeata</taxon>
        <taxon>Formicoidea</taxon>
        <taxon>Formicidae</taxon>
        <taxon>Myrmicinae</taxon>
        <taxon>Temnothorax</taxon>
    </lineage>
</organism>
<evidence type="ECO:0000256" key="11">
    <source>
        <dbReference type="ARBA" id="ARBA00023166"/>
    </source>
</evidence>
<dbReference type="FunFam" id="3.30.230.10:FF:000080">
    <property type="entry name" value="Diphosphomevalonate decarboxylase"/>
    <property type="match status" value="1"/>
</dbReference>
<dbReference type="UniPathway" id="UPA00063"/>
<keyword evidence="11 16" id="KW-1207">Sterol metabolism</keyword>
<dbReference type="GO" id="GO:0005524">
    <property type="term" value="F:ATP binding"/>
    <property type="evidence" value="ECO:0007669"/>
    <property type="project" value="UniProtKB-UniRule"/>
</dbReference>
<protein>
    <recommendedName>
        <fullName evidence="4 15">Diphosphomevalonate decarboxylase</fullName>
        <ecNumber evidence="3 15">4.1.1.33</ecNumber>
    </recommendedName>
</protein>